<name>A0A1F8CV31_9BACT</name>
<protein>
    <submittedName>
        <fullName evidence="1">Uncharacterized protein</fullName>
    </submittedName>
</protein>
<dbReference type="AlphaFoldDB" id="A0A1F8CV31"/>
<gene>
    <name evidence="1" type="ORF">A2382_01675</name>
</gene>
<accession>A0A1F8CV31</accession>
<comment type="caution">
    <text evidence="1">The sequence shown here is derived from an EMBL/GenBank/DDBJ whole genome shotgun (WGS) entry which is preliminary data.</text>
</comment>
<organism evidence="1 2">
    <name type="scientific">Candidatus Woesebacteria bacterium RIFOXYB1_FULL_38_16</name>
    <dbReference type="NCBI Taxonomy" id="1802538"/>
    <lineage>
        <taxon>Bacteria</taxon>
        <taxon>Candidatus Woeseibacteriota</taxon>
    </lineage>
</organism>
<dbReference type="Proteomes" id="UP000178999">
    <property type="component" value="Unassembled WGS sequence"/>
</dbReference>
<dbReference type="EMBL" id="MGHY01000004">
    <property type="protein sequence ID" value="OGM80132.1"/>
    <property type="molecule type" value="Genomic_DNA"/>
</dbReference>
<sequence>MSEIKAKTEEIRLNGDHNTAIAERWILETESKITASLDKEIAAQNLIHIIQTGGEDRRKPNFESLYISVVETLQESNQLLREANAFLREIIRELKTKQ</sequence>
<reference evidence="1 2" key="1">
    <citation type="journal article" date="2016" name="Nat. Commun.">
        <title>Thousands of microbial genomes shed light on interconnected biogeochemical processes in an aquifer system.</title>
        <authorList>
            <person name="Anantharaman K."/>
            <person name="Brown C.T."/>
            <person name="Hug L.A."/>
            <person name="Sharon I."/>
            <person name="Castelle C.J."/>
            <person name="Probst A.J."/>
            <person name="Thomas B.C."/>
            <person name="Singh A."/>
            <person name="Wilkins M.J."/>
            <person name="Karaoz U."/>
            <person name="Brodie E.L."/>
            <person name="Williams K.H."/>
            <person name="Hubbard S.S."/>
            <person name="Banfield J.F."/>
        </authorList>
    </citation>
    <scope>NUCLEOTIDE SEQUENCE [LARGE SCALE GENOMIC DNA]</scope>
</reference>
<proteinExistence type="predicted"/>
<evidence type="ECO:0000313" key="1">
    <source>
        <dbReference type="EMBL" id="OGM80132.1"/>
    </source>
</evidence>
<evidence type="ECO:0000313" key="2">
    <source>
        <dbReference type="Proteomes" id="UP000178999"/>
    </source>
</evidence>